<accession>A0ABR1XK24</accession>
<organism evidence="1 2">
    <name type="scientific">Phyllosticta citrichinensis</name>
    <dbReference type="NCBI Taxonomy" id="1130410"/>
    <lineage>
        <taxon>Eukaryota</taxon>
        <taxon>Fungi</taxon>
        <taxon>Dikarya</taxon>
        <taxon>Ascomycota</taxon>
        <taxon>Pezizomycotina</taxon>
        <taxon>Dothideomycetes</taxon>
        <taxon>Dothideomycetes incertae sedis</taxon>
        <taxon>Botryosphaeriales</taxon>
        <taxon>Phyllostictaceae</taxon>
        <taxon>Phyllosticta</taxon>
    </lineage>
</organism>
<reference evidence="1 2" key="1">
    <citation type="journal article" date="2022" name="G3 (Bethesda)">
        <title>Enemy or ally: a genomic approach to elucidate the lifestyle of Phyllosticta citrichinaensis.</title>
        <authorList>
            <person name="Buijs V.A."/>
            <person name="Groenewald J.Z."/>
            <person name="Haridas S."/>
            <person name="LaButti K.M."/>
            <person name="Lipzen A."/>
            <person name="Martin F.M."/>
            <person name="Barry K."/>
            <person name="Grigoriev I.V."/>
            <person name="Crous P.W."/>
            <person name="Seidl M.F."/>
        </authorList>
    </citation>
    <scope>NUCLEOTIDE SEQUENCE [LARGE SCALE GENOMIC DNA]</scope>
    <source>
        <strain evidence="1 2">CBS 129764</strain>
    </source>
</reference>
<evidence type="ECO:0000313" key="1">
    <source>
        <dbReference type="EMBL" id="KAK8159166.1"/>
    </source>
</evidence>
<dbReference type="Proteomes" id="UP001456524">
    <property type="component" value="Unassembled WGS sequence"/>
</dbReference>
<name>A0ABR1XK24_9PEZI</name>
<keyword evidence="2" id="KW-1185">Reference proteome</keyword>
<proteinExistence type="predicted"/>
<sequence>MTFLGLSFICPSPSFFFFYTHHESTRKEREKRVKGPTKFSLPSLMHQTLHPLLSLSDIPAALVSTAHTKPKTPKAPTLNPPNALAIIAASLLCSLLPRQVLRETTNRPATDHVLQHDPARMRVTHPPSVAVLLVRHQRRRPRVQSALRDMPSVRPRCCRQRCPHDANHDQHRRN</sequence>
<gene>
    <name evidence="1" type="ORF">IWX90DRAFT_292001</name>
</gene>
<comment type="caution">
    <text evidence="1">The sequence shown here is derived from an EMBL/GenBank/DDBJ whole genome shotgun (WGS) entry which is preliminary data.</text>
</comment>
<evidence type="ECO:0000313" key="2">
    <source>
        <dbReference type="Proteomes" id="UP001456524"/>
    </source>
</evidence>
<protein>
    <submittedName>
        <fullName evidence="1">Uncharacterized protein</fullName>
    </submittedName>
</protein>
<dbReference type="EMBL" id="JBBWUH010000008">
    <property type="protein sequence ID" value="KAK8159166.1"/>
    <property type="molecule type" value="Genomic_DNA"/>
</dbReference>